<dbReference type="Proteomes" id="UP000037237">
    <property type="component" value="Unassembled WGS sequence"/>
</dbReference>
<dbReference type="SMART" id="SM00382">
    <property type="entry name" value="AAA"/>
    <property type="match status" value="1"/>
</dbReference>
<keyword evidence="4" id="KW-0812">Transmembrane</keyword>
<dbReference type="Gene3D" id="3.40.50.300">
    <property type="entry name" value="P-loop containing nucleotide triphosphate hydrolases"/>
    <property type="match status" value="1"/>
</dbReference>
<feature type="non-terminal residue" evidence="10">
    <location>
        <position position="247"/>
    </location>
</feature>
<keyword evidence="8" id="KW-0472">Membrane</keyword>
<name>A0A0M0BXY1_9ARCH</name>
<keyword evidence="5" id="KW-0547">Nucleotide-binding</keyword>
<keyword evidence="6" id="KW-0067">ATP-binding</keyword>
<keyword evidence="3" id="KW-0813">Transport</keyword>
<dbReference type="EMBL" id="LFWU01000030">
    <property type="protein sequence ID" value="KON33473.1"/>
    <property type="molecule type" value="Genomic_DNA"/>
</dbReference>
<dbReference type="AlphaFoldDB" id="A0A0M0BXY1"/>
<dbReference type="GO" id="GO:0005524">
    <property type="term" value="F:ATP binding"/>
    <property type="evidence" value="ECO:0007669"/>
    <property type="project" value="UniProtKB-KW"/>
</dbReference>
<evidence type="ECO:0000256" key="5">
    <source>
        <dbReference type="ARBA" id="ARBA00022741"/>
    </source>
</evidence>
<dbReference type="InterPro" id="IPR003593">
    <property type="entry name" value="AAA+_ATPase"/>
</dbReference>
<dbReference type="PANTHER" id="PTHR42711">
    <property type="entry name" value="ABC TRANSPORTER ATP-BINDING PROTEIN"/>
    <property type="match status" value="1"/>
</dbReference>
<organism evidence="10 11">
    <name type="scientific">miscellaneous Crenarchaeota group-1 archaeon SG8-32-1</name>
    <dbReference type="NCBI Taxonomy" id="1685124"/>
    <lineage>
        <taxon>Archaea</taxon>
        <taxon>Candidatus Bathyarchaeota</taxon>
        <taxon>MCG-1</taxon>
    </lineage>
</organism>
<evidence type="ECO:0000256" key="8">
    <source>
        <dbReference type="ARBA" id="ARBA00023136"/>
    </source>
</evidence>
<evidence type="ECO:0000256" key="3">
    <source>
        <dbReference type="ARBA" id="ARBA00022448"/>
    </source>
</evidence>
<dbReference type="InterPro" id="IPR050763">
    <property type="entry name" value="ABC_transporter_ATP-binding"/>
</dbReference>
<dbReference type="SUPFAM" id="SSF52540">
    <property type="entry name" value="P-loop containing nucleoside triphosphate hydrolases"/>
    <property type="match status" value="1"/>
</dbReference>
<proteinExistence type="inferred from homology"/>
<comment type="subcellular location">
    <subcellularLocation>
        <location evidence="1">Membrane</location>
        <topology evidence="1">Multi-pass membrane protein</topology>
    </subcellularLocation>
</comment>
<dbReference type="Pfam" id="PF00005">
    <property type="entry name" value="ABC_tran"/>
    <property type="match status" value="1"/>
</dbReference>
<protein>
    <recommendedName>
        <fullName evidence="9">ABC transporter domain-containing protein</fullName>
    </recommendedName>
</protein>
<evidence type="ECO:0000313" key="11">
    <source>
        <dbReference type="Proteomes" id="UP000037237"/>
    </source>
</evidence>
<comment type="similarity">
    <text evidence="2">Belongs to the ABC transporter superfamily.</text>
</comment>
<comment type="caution">
    <text evidence="10">The sequence shown here is derived from an EMBL/GenBank/DDBJ whole genome shotgun (WGS) entry which is preliminary data.</text>
</comment>
<reference evidence="10 11" key="1">
    <citation type="submission" date="2015-06" db="EMBL/GenBank/DDBJ databases">
        <title>New insights into the roles of widespread benthic archaea in carbon and nitrogen cycling.</title>
        <authorList>
            <person name="Lazar C.S."/>
            <person name="Baker B.J."/>
            <person name="Seitz K.W."/>
            <person name="Hyde A.S."/>
            <person name="Dick G.J."/>
            <person name="Hinrichs K.-U."/>
            <person name="Teske A.P."/>
        </authorList>
    </citation>
    <scope>NUCLEOTIDE SEQUENCE [LARGE SCALE GENOMIC DNA]</scope>
    <source>
        <strain evidence="10">SG8-32-1</strain>
    </source>
</reference>
<accession>A0A0M0BXY1</accession>
<keyword evidence="7" id="KW-1133">Transmembrane helix</keyword>
<dbReference type="InterPro" id="IPR003439">
    <property type="entry name" value="ABC_transporter-like_ATP-bd"/>
</dbReference>
<sequence>MSEGSPIIVIKDVVKKFEDVTAVENLNLVINEGELFSLLGPNGAGKTTTVNILTGIIKPTSGNALIAGFDVTKNPEEVKKIIGVCPQDAAVFSFLNARENIELFGSLHSVSTKEIEERTDRFLKLLGLTEASKRKAGGYSGGMLRKLNLMMALINDPKIAFLDEPTVGMDARARRTTWEFIGSLKCENKTIILTTHYIEEAEALSDRVGIIDYGKLVELGTPKELKERYDAKNLEQVFLNITGRRIV</sequence>
<dbReference type="FunFam" id="3.40.50.300:FF:000335">
    <property type="entry name" value="ATP binding cassette subfamily A member 5"/>
    <property type="match status" value="1"/>
</dbReference>
<evidence type="ECO:0000313" key="10">
    <source>
        <dbReference type="EMBL" id="KON33473.1"/>
    </source>
</evidence>
<evidence type="ECO:0000256" key="4">
    <source>
        <dbReference type="ARBA" id="ARBA00022692"/>
    </source>
</evidence>
<evidence type="ECO:0000256" key="6">
    <source>
        <dbReference type="ARBA" id="ARBA00022840"/>
    </source>
</evidence>
<dbReference type="InterPro" id="IPR027417">
    <property type="entry name" value="P-loop_NTPase"/>
</dbReference>
<dbReference type="PROSITE" id="PS50893">
    <property type="entry name" value="ABC_TRANSPORTER_2"/>
    <property type="match status" value="1"/>
</dbReference>
<gene>
    <name evidence="10" type="ORF">AC477_01570</name>
</gene>
<evidence type="ECO:0000256" key="7">
    <source>
        <dbReference type="ARBA" id="ARBA00022989"/>
    </source>
</evidence>
<dbReference type="GO" id="GO:0016020">
    <property type="term" value="C:membrane"/>
    <property type="evidence" value="ECO:0007669"/>
    <property type="project" value="UniProtKB-SubCell"/>
</dbReference>
<evidence type="ECO:0000256" key="1">
    <source>
        <dbReference type="ARBA" id="ARBA00004141"/>
    </source>
</evidence>
<evidence type="ECO:0000256" key="2">
    <source>
        <dbReference type="ARBA" id="ARBA00005417"/>
    </source>
</evidence>
<feature type="domain" description="ABC transporter" evidence="9">
    <location>
        <begin position="8"/>
        <end position="238"/>
    </location>
</feature>
<evidence type="ECO:0000259" key="9">
    <source>
        <dbReference type="PROSITE" id="PS50893"/>
    </source>
</evidence>
<dbReference type="GO" id="GO:0016887">
    <property type="term" value="F:ATP hydrolysis activity"/>
    <property type="evidence" value="ECO:0007669"/>
    <property type="project" value="InterPro"/>
</dbReference>
<dbReference type="PANTHER" id="PTHR42711:SF5">
    <property type="entry name" value="ABC TRANSPORTER ATP-BINDING PROTEIN NATA"/>
    <property type="match status" value="1"/>
</dbReference>